<dbReference type="Proteomes" id="UP000748025">
    <property type="component" value="Unassembled WGS sequence"/>
</dbReference>
<feature type="compositionally biased region" description="Polar residues" evidence="1">
    <location>
        <begin position="157"/>
        <end position="184"/>
    </location>
</feature>
<proteinExistence type="predicted"/>
<evidence type="ECO:0000256" key="1">
    <source>
        <dbReference type="SAM" id="MobiDB-lite"/>
    </source>
</evidence>
<name>A0A9P7NHC1_9HYPO</name>
<comment type="caution">
    <text evidence="2">The sequence shown here is derived from an EMBL/GenBank/DDBJ whole genome shotgun (WGS) entry which is preliminary data.</text>
</comment>
<sequence>MAIGFFDDGKPMRRRSDTPVAFGSVRTSVPETREQDQSPSHQSPFGRSGQRLLDSNQTLMDAAHYQEGWAAAGACMCELCECANMSGQFGLEKVLTAQQKNSTEDVQHRADGMGVAATRPGNTPLNLALEDHPPPGSRCGGLAELQYGTVRAPGPTFPSTSGQCRTTPHSAGNQSQLRADTAGSSLARPSARPQRPQRPQRDLSGCRDCEHQPRLAWLSPVVSRQAAAGQGRWDPRRQLQSAVPSVD</sequence>
<organism evidence="2 3">
    <name type="scientific">Claviceps pusilla</name>
    <dbReference type="NCBI Taxonomy" id="123648"/>
    <lineage>
        <taxon>Eukaryota</taxon>
        <taxon>Fungi</taxon>
        <taxon>Dikarya</taxon>
        <taxon>Ascomycota</taxon>
        <taxon>Pezizomycotina</taxon>
        <taxon>Sordariomycetes</taxon>
        <taxon>Hypocreomycetidae</taxon>
        <taxon>Hypocreales</taxon>
        <taxon>Clavicipitaceae</taxon>
        <taxon>Claviceps</taxon>
    </lineage>
</organism>
<dbReference type="EMBL" id="SRPW01000247">
    <property type="protein sequence ID" value="KAG6016399.1"/>
    <property type="molecule type" value="Genomic_DNA"/>
</dbReference>
<reference evidence="2" key="1">
    <citation type="journal article" date="2020" name="bioRxiv">
        <title>Whole genome comparisons of ergot fungi reveals the divergence and evolution of species within the genus Claviceps are the result of varying mechanisms driving genome evolution and host range expansion.</title>
        <authorList>
            <person name="Wyka S.A."/>
            <person name="Mondo S.J."/>
            <person name="Liu M."/>
            <person name="Dettman J."/>
            <person name="Nalam V."/>
            <person name="Broders K.D."/>
        </authorList>
    </citation>
    <scope>NUCLEOTIDE SEQUENCE</scope>
    <source>
        <strain evidence="2">CCC 602</strain>
    </source>
</reference>
<feature type="region of interest" description="Disordered" evidence="1">
    <location>
        <begin position="150"/>
        <end position="207"/>
    </location>
</feature>
<accession>A0A9P7NHC1</accession>
<keyword evidence="3" id="KW-1185">Reference proteome</keyword>
<gene>
    <name evidence="2" type="ORF">E4U43_003715</name>
</gene>
<protein>
    <submittedName>
        <fullName evidence="2">Uncharacterized protein</fullName>
    </submittedName>
</protein>
<evidence type="ECO:0000313" key="3">
    <source>
        <dbReference type="Proteomes" id="UP000748025"/>
    </source>
</evidence>
<feature type="compositionally biased region" description="Polar residues" evidence="1">
    <location>
        <begin position="238"/>
        <end position="247"/>
    </location>
</feature>
<dbReference type="AlphaFoldDB" id="A0A9P7NHC1"/>
<feature type="region of interest" description="Disordered" evidence="1">
    <location>
        <begin position="1"/>
        <end position="51"/>
    </location>
</feature>
<evidence type="ECO:0000313" key="2">
    <source>
        <dbReference type="EMBL" id="KAG6016399.1"/>
    </source>
</evidence>
<feature type="compositionally biased region" description="Basic and acidic residues" evidence="1">
    <location>
        <begin position="7"/>
        <end position="17"/>
    </location>
</feature>
<feature type="region of interest" description="Disordered" evidence="1">
    <location>
        <begin position="221"/>
        <end position="247"/>
    </location>
</feature>